<dbReference type="EMBL" id="JANHOG010000802">
    <property type="protein sequence ID" value="KAJ3551429.1"/>
    <property type="molecule type" value="Genomic_DNA"/>
</dbReference>
<proteinExistence type="predicted"/>
<name>A0ACC1T2B8_9APHY</name>
<sequence>MKWVDDHIFICIPCSHIHEFNALRNSWHENITEHGGKRQEGSRLWYSGGTMPNGLPLEFVEDMHFLLGDLSKHSARSKADAHYRYNTDDIDWILNMLGIPWQLDKDLAWNSIVLYTGFLWDLDRKCCAAVVLSSPLSSLSWDPFIDPLLRSTLSLIALWKTYSGGKTGLNEMTFGGTSQVPMTCENFTLSQTQVQEWELESAFEIVEGLGHFDKAGRENGAISPGQKQSASSCSSGPSFALADMALISASMETIRESSKAGQMGAAATPQSTSFFTEFTTSSSFMMLKSPSHTSLASATQRTAHLEDDFLWTTFSSPQSKLHVNSALSSN</sequence>
<comment type="caution">
    <text evidence="1">The sequence shown here is derived from an EMBL/GenBank/DDBJ whole genome shotgun (WGS) entry which is preliminary data.</text>
</comment>
<keyword evidence="2" id="KW-1185">Reference proteome</keyword>
<evidence type="ECO:0000313" key="1">
    <source>
        <dbReference type="EMBL" id="KAJ3551429.1"/>
    </source>
</evidence>
<organism evidence="1 2">
    <name type="scientific">Phlebia brevispora</name>
    <dbReference type="NCBI Taxonomy" id="194682"/>
    <lineage>
        <taxon>Eukaryota</taxon>
        <taxon>Fungi</taxon>
        <taxon>Dikarya</taxon>
        <taxon>Basidiomycota</taxon>
        <taxon>Agaricomycotina</taxon>
        <taxon>Agaricomycetes</taxon>
        <taxon>Polyporales</taxon>
        <taxon>Meruliaceae</taxon>
        <taxon>Phlebia</taxon>
    </lineage>
</organism>
<evidence type="ECO:0000313" key="2">
    <source>
        <dbReference type="Proteomes" id="UP001148662"/>
    </source>
</evidence>
<reference evidence="1" key="1">
    <citation type="submission" date="2022-07" db="EMBL/GenBank/DDBJ databases">
        <title>Genome Sequence of Phlebia brevispora.</title>
        <authorList>
            <person name="Buettner E."/>
        </authorList>
    </citation>
    <scope>NUCLEOTIDE SEQUENCE</scope>
    <source>
        <strain evidence="1">MPL23</strain>
    </source>
</reference>
<dbReference type="Proteomes" id="UP001148662">
    <property type="component" value="Unassembled WGS sequence"/>
</dbReference>
<protein>
    <submittedName>
        <fullName evidence="1">Uncharacterized protein</fullName>
    </submittedName>
</protein>
<accession>A0ACC1T2B8</accession>
<gene>
    <name evidence="1" type="ORF">NM688_g4706</name>
</gene>